<evidence type="ECO:0000256" key="3">
    <source>
        <dbReference type="ARBA" id="ARBA00023235"/>
    </source>
</evidence>
<evidence type="ECO:0000313" key="8">
    <source>
        <dbReference type="EMBL" id="VEJ36005.1"/>
    </source>
</evidence>
<evidence type="ECO:0000256" key="4">
    <source>
        <dbReference type="ARBA" id="ARBA00031870"/>
    </source>
</evidence>
<dbReference type="InterPro" id="IPR002942">
    <property type="entry name" value="S4_RNA-bd"/>
</dbReference>
<dbReference type="GO" id="GO:0120159">
    <property type="term" value="F:rRNA pseudouridine synthase activity"/>
    <property type="evidence" value="ECO:0007669"/>
    <property type="project" value="UniProtKB-ARBA"/>
</dbReference>
<keyword evidence="9" id="KW-1185">Reference proteome</keyword>
<comment type="catalytic activity">
    <reaction evidence="1">
        <text>a uridine in RNA = a pseudouridine in RNA</text>
        <dbReference type="Rhea" id="RHEA:48348"/>
        <dbReference type="Rhea" id="RHEA-COMP:12068"/>
        <dbReference type="Rhea" id="RHEA-COMP:12069"/>
        <dbReference type="ChEBI" id="CHEBI:65314"/>
        <dbReference type="ChEBI" id="CHEBI:65315"/>
    </reaction>
</comment>
<dbReference type="InterPro" id="IPR006145">
    <property type="entry name" value="PsdUridine_synth_RsuA/RluA"/>
</dbReference>
<dbReference type="PANTHER" id="PTHR21600:SF83">
    <property type="entry name" value="PSEUDOURIDYLATE SYNTHASE RPUSD4, MITOCHONDRIAL"/>
    <property type="match status" value="1"/>
</dbReference>
<proteinExistence type="inferred from homology"/>
<dbReference type="EMBL" id="LR134523">
    <property type="protein sequence ID" value="VEJ36005.1"/>
    <property type="molecule type" value="Genomic_DNA"/>
</dbReference>
<evidence type="ECO:0000256" key="5">
    <source>
        <dbReference type="ARBA" id="ARBA00033164"/>
    </source>
</evidence>
<dbReference type="CDD" id="cd02869">
    <property type="entry name" value="PseudoU_synth_RluA_like"/>
    <property type="match status" value="1"/>
</dbReference>
<dbReference type="KEGG" id="piv:NCTC13079_01196"/>
<dbReference type="Proteomes" id="UP000269544">
    <property type="component" value="Chromosome"/>
</dbReference>
<comment type="similarity">
    <text evidence="2">Belongs to the pseudouridine synthase RluA family.</text>
</comment>
<dbReference type="Gene3D" id="3.10.290.10">
    <property type="entry name" value="RNA-binding S4 domain"/>
    <property type="match status" value="1"/>
</dbReference>
<dbReference type="Gene3D" id="3.30.2350.10">
    <property type="entry name" value="Pseudouridine synthase"/>
    <property type="match status" value="1"/>
</dbReference>
<evidence type="ECO:0000256" key="1">
    <source>
        <dbReference type="ARBA" id="ARBA00000073"/>
    </source>
</evidence>
<dbReference type="GO" id="GO:0000455">
    <property type="term" value="P:enzyme-directed rRNA pseudouridine synthesis"/>
    <property type="evidence" value="ECO:0007669"/>
    <property type="project" value="UniProtKB-ARBA"/>
</dbReference>
<dbReference type="Pfam" id="PF00849">
    <property type="entry name" value="PseudoU_synth_2"/>
    <property type="match status" value="1"/>
</dbReference>
<name>A0A3S4ZR66_9FIRM</name>
<dbReference type="InterPro" id="IPR050188">
    <property type="entry name" value="RluA_PseudoU_synthase"/>
</dbReference>
<dbReference type="Pfam" id="PF01479">
    <property type="entry name" value="S4"/>
    <property type="match status" value="1"/>
</dbReference>
<gene>
    <name evidence="8" type="primary">rluC</name>
    <name evidence="8" type="ORF">NCTC13079_01196</name>
</gene>
<keyword evidence="6" id="KW-0694">RNA-binding</keyword>
<dbReference type="PROSITE" id="PS50889">
    <property type="entry name" value="S4"/>
    <property type="match status" value="1"/>
</dbReference>
<dbReference type="GO" id="GO:0003723">
    <property type="term" value="F:RNA binding"/>
    <property type="evidence" value="ECO:0007669"/>
    <property type="project" value="UniProtKB-KW"/>
</dbReference>
<dbReference type="InterPro" id="IPR020103">
    <property type="entry name" value="PsdUridine_synth_cat_dom_sf"/>
</dbReference>
<organism evidence="8 9">
    <name type="scientific">Aedoeadaptatus ivorii</name>
    <dbReference type="NCBI Taxonomy" id="54006"/>
    <lineage>
        <taxon>Bacteria</taxon>
        <taxon>Bacillati</taxon>
        <taxon>Bacillota</taxon>
        <taxon>Tissierellia</taxon>
        <taxon>Tissierellales</taxon>
        <taxon>Peptoniphilaceae</taxon>
        <taxon>Aedoeadaptatus</taxon>
    </lineage>
</organism>
<protein>
    <recommendedName>
        <fullName evidence="4">RNA pseudouridylate synthase</fullName>
    </recommendedName>
    <alternativeName>
        <fullName evidence="5">RNA-uridine isomerase</fullName>
    </alternativeName>
</protein>
<reference evidence="8 9" key="1">
    <citation type="submission" date="2018-12" db="EMBL/GenBank/DDBJ databases">
        <authorList>
            <consortium name="Pathogen Informatics"/>
        </authorList>
    </citation>
    <scope>NUCLEOTIDE SEQUENCE [LARGE SCALE GENOMIC DNA]</scope>
    <source>
        <strain evidence="8 9">NCTC13079</strain>
    </source>
</reference>
<dbReference type="SMART" id="SM00363">
    <property type="entry name" value="S4"/>
    <property type="match status" value="1"/>
</dbReference>
<dbReference type="PANTHER" id="PTHR21600">
    <property type="entry name" value="MITOCHONDRIAL RNA PSEUDOURIDINE SYNTHASE"/>
    <property type="match status" value="1"/>
</dbReference>
<accession>A0A3S4ZR66</accession>
<dbReference type="CDD" id="cd00165">
    <property type="entry name" value="S4"/>
    <property type="match status" value="1"/>
</dbReference>
<keyword evidence="3 8" id="KW-0413">Isomerase</keyword>
<evidence type="ECO:0000256" key="6">
    <source>
        <dbReference type="PROSITE-ProRule" id="PRU00182"/>
    </source>
</evidence>
<evidence type="ECO:0000256" key="2">
    <source>
        <dbReference type="ARBA" id="ARBA00010876"/>
    </source>
</evidence>
<feature type="domain" description="RNA-binding S4" evidence="7">
    <location>
        <begin position="28"/>
        <end position="88"/>
    </location>
</feature>
<sequence length="326" mass="37260">MAILYHSREKGRESHLISYKIDTNDAGMRLDRYLKKLLPKAKPSLLYKSIRKKNITVNGKRAKEDDMLTAGDSVEVFFSDETIEKFSRRPRSAAGKFPKIVAETEDFLIMDKPVGVLSHGTGRRYEDNMVDRMIAYLIHTEAYNPRAEHTFTPSVANRLDRNTGGLIIGAKTAEGLRHANLWLRERKLKKYYLTIVEGRLEDVREVENYLEKEGEKNRMRESADGKYARGIYRPLTYGDGCTLVEAELITGRTHQIRQQLASIAHPIVGDQKYGKKASAFPALHHQLLHAYKLVFPKTEAFPAVSKKTYLSEPGGKFRAIRRELHV</sequence>
<dbReference type="SUPFAM" id="SSF55174">
    <property type="entry name" value="Alpha-L RNA-binding motif"/>
    <property type="match status" value="1"/>
</dbReference>
<dbReference type="SUPFAM" id="SSF55120">
    <property type="entry name" value="Pseudouridine synthase"/>
    <property type="match status" value="1"/>
</dbReference>
<evidence type="ECO:0000259" key="7">
    <source>
        <dbReference type="SMART" id="SM00363"/>
    </source>
</evidence>
<dbReference type="AlphaFoldDB" id="A0A3S4ZR66"/>
<dbReference type="InterPro" id="IPR036986">
    <property type="entry name" value="S4_RNA-bd_sf"/>
</dbReference>
<evidence type="ECO:0000313" key="9">
    <source>
        <dbReference type="Proteomes" id="UP000269544"/>
    </source>
</evidence>